<protein>
    <submittedName>
        <fullName evidence="9">Fatty-acid peroxygenase</fullName>
        <ecNumber evidence="9">1.11.2.4</ecNumber>
    </submittedName>
</protein>
<evidence type="ECO:0000256" key="8">
    <source>
        <dbReference type="PIRSR" id="PIRSR602401-1"/>
    </source>
</evidence>
<feature type="binding site" description="axial binding residue" evidence="8">
    <location>
        <position position="338"/>
    </location>
    <ligand>
        <name>heme</name>
        <dbReference type="ChEBI" id="CHEBI:30413"/>
    </ligand>
    <ligandPart>
        <name>Fe</name>
        <dbReference type="ChEBI" id="CHEBI:18248"/>
    </ligandPart>
</feature>
<keyword evidence="5 9" id="KW-0560">Oxidoreductase</keyword>
<keyword evidence="6 8" id="KW-0408">Iron</keyword>
<dbReference type="GO" id="GO:0005506">
    <property type="term" value="F:iron ion binding"/>
    <property type="evidence" value="ECO:0007669"/>
    <property type="project" value="InterPro"/>
</dbReference>
<sequence length="387" mass="42949">MMLLEGYSWLPGLGRTPVPTRLFGLRATALRGPDAVRFFYDERHVRRHGALPEPVRGTLTGKGAVHTLDGDAHRARKAMFLALLKEPAQVKRLADELDAAWDAASARWPGRRVILFEESGRILADAVCRWAGVPLAPGTLPAVAADLQAMVDGFATGGPRHWRARRARGRQERHAEKLITGVRDGSVTVPPGSACEVVARQPSLSPRTAAVELLNIIRPTVAVSWFAAFMGHALWRYPEQRAALRDGGDDYARAFAHEVRRFYPFAPFVGGKAVRDLSYGGVRIPRGSMVLLDIFGQHHDQLLWPEPYRFAPQRFLEREPGRDDLIPQGGGDPELHRCPGEDITVTLMSRIAQRLAALDYRVPDQDLEMSLRRIPALPRSGMIIRVA</sequence>
<dbReference type="Gene3D" id="1.10.630.10">
    <property type="entry name" value="Cytochrome P450"/>
    <property type="match status" value="1"/>
</dbReference>
<keyword evidence="10" id="KW-1185">Reference proteome</keyword>
<dbReference type="AlphaFoldDB" id="A0AAE3VUW5"/>
<dbReference type="GO" id="GO:0020037">
    <property type="term" value="F:heme binding"/>
    <property type="evidence" value="ECO:0007669"/>
    <property type="project" value="InterPro"/>
</dbReference>
<dbReference type="InterPro" id="IPR036396">
    <property type="entry name" value="Cyt_P450_sf"/>
</dbReference>
<evidence type="ECO:0000256" key="1">
    <source>
        <dbReference type="ARBA" id="ARBA00001971"/>
    </source>
</evidence>
<evidence type="ECO:0000256" key="4">
    <source>
        <dbReference type="ARBA" id="ARBA00022723"/>
    </source>
</evidence>
<dbReference type="EMBL" id="JAUSUZ010000001">
    <property type="protein sequence ID" value="MDQ0364085.1"/>
    <property type="molecule type" value="Genomic_DNA"/>
</dbReference>
<keyword evidence="3 8" id="KW-0349">Heme</keyword>
<keyword evidence="9" id="KW-0575">Peroxidase</keyword>
<dbReference type="CDD" id="cd11067">
    <property type="entry name" value="CYP152"/>
    <property type="match status" value="1"/>
</dbReference>
<accession>A0AAE3VUW5</accession>
<comment type="caution">
    <text evidence="9">The sequence shown here is derived from an EMBL/GenBank/DDBJ whole genome shotgun (WGS) entry which is preliminary data.</text>
</comment>
<evidence type="ECO:0000313" key="10">
    <source>
        <dbReference type="Proteomes" id="UP001240236"/>
    </source>
</evidence>
<dbReference type="RefSeq" id="WP_307235206.1">
    <property type="nucleotide sequence ID" value="NZ_JAUSUZ010000001.1"/>
</dbReference>
<comment type="similarity">
    <text evidence="2">Belongs to the cytochrome P450 family.</text>
</comment>
<evidence type="ECO:0000256" key="5">
    <source>
        <dbReference type="ARBA" id="ARBA00023002"/>
    </source>
</evidence>
<dbReference type="InterPro" id="IPR001128">
    <property type="entry name" value="Cyt_P450"/>
</dbReference>
<dbReference type="GO" id="GO:0004601">
    <property type="term" value="F:peroxidase activity"/>
    <property type="evidence" value="ECO:0007669"/>
    <property type="project" value="UniProtKB-KW"/>
</dbReference>
<evidence type="ECO:0000313" key="9">
    <source>
        <dbReference type="EMBL" id="MDQ0364085.1"/>
    </source>
</evidence>
<dbReference type="PRINTS" id="PR00463">
    <property type="entry name" value="EP450I"/>
</dbReference>
<dbReference type="GO" id="GO:0016705">
    <property type="term" value="F:oxidoreductase activity, acting on paired donors, with incorporation or reduction of molecular oxygen"/>
    <property type="evidence" value="ECO:0007669"/>
    <property type="project" value="InterPro"/>
</dbReference>
<evidence type="ECO:0000256" key="6">
    <source>
        <dbReference type="ARBA" id="ARBA00023004"/>
    </source>
</evidence>
<gene>
    <name evidence="9" type="ORF">J2S42_000754</name>
</gene>
<dbReference type="GO" id="GO:0016125">
    <property type="term" value="P:sterol metabolic process"/>
    <property type="evidence" value="ECO:0007669"/>
    <property type="project" value="TreeGrafter"/>
</dbReference>
<dbReference type="GO" id="GO:0004497">
    <property type="term" value="F:monooxygenase activity"/>
    <property type="evidence" value="ECO:0007669"/>
    <property type="project" value="UniProtKB-KW"/>
</dbReference>
<dbReference type="InterPro" id="IPR002401">
    <property type="entry name" value="Cyt_P450_E_grp-I"/>
</dbReference>
<evidence type="ECO:0000256" key="7">
    <source>
        <dbReference type="ARBA" id="ARBA00023033"/>
    </source>
</evidence>
<dbReference type="SUPFAM" id="SSF48264">
    <property type="entry name" value="Cytochrome P450"/>
    <property type="match status" value="1"/>
</dbReference>
<dbReference type="PANTHER" id="PTHR24286">
    <property type="entry name" value="CYTOCHROME P450 26"/>
    <property type="match status" value="1"/>
</dbReference>
<organism evidence="9 10">
    <name type="scientific">Catenuloplanes indicus</name>
    <dbReference type="NCBI Taxonomy" id="137267"/>
    <lineage>
        <taxon>Bacteria</taxon>
        <taxon>Bacillati</taxon>
        <taxon>Actinomycetota</taxon>
        <taxon>Actinomycetes</taxon>
        <taxon>Micromonosporales</taxon>
        <taxon>Micromonosporaceae</taxon>
        <taxon>Catenuloplanes</taxon>
    </lineage>
</organism>
<dbReference type="Pfam" id="PF00067">
    <property type="entry name" value="p450"/>
    <property type="match status" value="1"/>
</dbReference>
<reference evidence="9 10" key="1">
    <citation type="submission" date="2023-07" db="EMBL/GenBank/DDBJ databases">
        <title>Sequencing the genomes of 1000 actinobacteria strains.</title>
        <authorList>
            <person name="Klenk H.-P."/>
        </authorList>
    </citation>
    <scope>NUCLEOTIDE SEQUENCE [LARGE SCALE GENOMIC DNA]</scope>
    <source>
        <strain evidence="9 10">DSM 44709</strain>
    </source>
</reference>
<evidence type="ECO:0000256" key="3">
    <source>
        <dbReference type="ARBA" id="ARBA00022617"/>
    </source>
</evidence>
<keyword evidence="4 8" id="KW-0479">Metal-binding</keyword>
<evidence type="ECO:0000256" key="2">
    <source>
        <dbReference type="ARBA" id="ARBA00010617"/>
    </source>
</evidence>
<dbReference type="Proteomes" id="UP001240236">
    <property type="component" value="Unassembled WGS sequence"/>
</dbReference>
<proteinExistence type="inferred from homology"/>
<dbReference type="PANTHER" id="PTHR24286:SF24">
    <property type="entry name" value="LANOSTEROL 14-ALPHA DEMETHYLASE"/>
    <property type="match status" value="1"/>
</dbReference>
<dbReference type="EC" id="1.11.2.4" evidence="9"/>
<name>A0AAE3VUW5_9ACTN</name>
<keyword evidence="7" id="KW-0503">Monooxygenase</keyword>
<comment type="cofactor">
    <cofactor evidence="1 8">
        <name>heme</name>
        <dbReference type="ChEBI" id="CHEBI:30413"/>
    </cofactor>
</comment>